<gene>
    <name evidence="1" type="ORF">EDD27_7746</name>
</gene>
<protein>
    <recommendedName>
        <fullName evidence="3">Restriction system protein Mrr-like N-terminal domain-containing protein</fullName>
    </recommendedName>
</protein>
<dbReference type="RefSeq" id="WP_127936667.1">
    <property type="nucleotide sequence ID" value="NZ_SAUN01000001.1"/>
</dbReference>
<keyword evidence="2" id="KW-1185">Reference proteome</keyword>
<sequence length="89" mass="9708">MSDGYPTAAQKEALRLICDHGRLHTEELGHHLVSARRSSTNPGFAPAIARMAGTLAWRLEVQGFIAETGDEWTTTADGRRLISCSSEPE</sequence>
<dbReference type="OrthoDB" id="3539115at2"/>
<evidence type="ECO:0000313" key="2">
    <source>
        <dbReference type="Proteomes" id="UP000284824"/>
    </source>
</evidence>
<accession>A0A438MGK7</accession>
<name>A0A438MGK7_9ACTN</name>
<proteinExistence type="predicted"/>
<organism evidence="1 2">
    <name type="scientific">Nonomuraea polychroma</name>
    <dbReference type="NCBI Taxonomy" id="46176"/>
    <lineage>
        <taxon>Bacteria</taxon>
        <taxon>Bacillati</taxon>
        <taxon>Actinomycetota</taxon>
        <taxon>Actinomycetes</taxon>
        <taxon>Streptosporangiales</taxon>
        <taxon>Streptosporangiaceae</taxon>
        <taxon>Nonomuraea</taxon>
    </lineage>
</organism>
<reference evidence="1 2" key="1">
    <citation type="submission" date="2019-01" db="EMBL/GenBank/DDBJ databases">
        <title>Sequencing the genomes of 1000 actinobacteria strains.</title>
        <authorList>
            <person name="Klenk H.-P."/>
        </authorList>
    </citation>
    <scope>NUCLEOTIDE SEQUENCE [LARGE SCALE GENOMIC DNA]</scope>
    <source>
        <strain evidence="1 2">DSM 43925</strain>
    </source>
</reference>
<comment type="caution">
    <text evidence="1">The sequence shown here is derived from an EMBL/GenBank/DDBJ whole genome shotgun (WGS) entry which is preliminary data.</text>
</comment>
<dbReference type="AlphaFoldDB" id="A0A438MGK7"/>
<evidence type="ECO:0000313" key="1">
    <source>
        <dbReference type="EMBL" id="RVX44972.1"/>
    </source>
</evidence>
<dbReference type="Proteomes" id="UP000284824">
    <property type="component" value="Unassembled WGS sequence"/>
</dbReference>
<evidence type="ECO:0008006" key="3">
    <source>
        <dbReference type="Google" id="ProtNLM"/>
    </source>
</evidence>
<dbReference type="EMBL" id="SAUN01000001">
    <property type="protein sequence ID" value="RVX44972.1"/>
    <property type="molecule type" value="Genomic_DNA"/>
</dbReference>